<dbReference type="PRINTS" id="PR00625">
    <property type="entry name" value="JDOMAIN"/>
</dbReference>
<evidence type="ECO:0000259" key="2">
    <source>
        <dbReference type="PROSITE" id="PS50076"/>
    </source>
</evidence>
<dbReference type="SMART" id="SM00271">
    <property type="entry name" value="DnaJ"/>
    <property type="match status" value="1"/>
</dbReference>
<dbReference type="AlphaFoldDB" id="A0A4Z2EL95"/>
<dbReference type="EMBL" id="SRLO01005913">
    <property type="protein sequence ID" value="TNN29224.1"/>
    <property type="molecule type" value="Genomic_DNA"/>
</dbReference>
<name>A0A4Z2EL95_9TELE</name>
<dbReference type="Proteomes" id="UP000314294">
    <property type="component" value="Unassembled WGS sequence"/>
</dbReference>
<organism evidence="3 4">
    <name type="scientific">Liparis tanakae</name>
    <name type="common">Tanaka's snailfish</name>
    <dbReference type="NCBI Taxonomy" id="230148"/>
    <lineage>
        <taxon>Eukaryota</taxon>
        <taxon>Metazoa</taxon>
        <taxon>Chordata</taxon>
        <taxon>Craniata</taxon>
        <taxon>Vertebrata</taxon>
        <taxon>Euteleostomi</taxon>
        <taxon>Actinopterygii</taxon>
        <taxon>Neopterygii</taxon>
        <taxon>Teleostei</taxon>
        <taxon>Neoteleostei</taxon>
        <taxon>Acanthomorphata</taxon>
        <taxon>Eupercaria</taxon>
        <taxon>Perciformes</taxon>
        <taxon>Cottioidei</taxon>
        <taxon>Cottales</taxon>
        <taxon>Liparidae</taxon>
        <taxon>Liparis</taxon>
    </lineage>
</organism>
<dbReference type="Pfam" id="PF00226">
    <property type="entry name" value="DnaJ"/>
    <property type="match status" value="1"/>
</dbReference>
<dbReference type="PROSITE" id="PS50076">
    <property type="entry name" value="DNAJ_2"/>
    <property type="match status" value="1"/>
</dbReference>
<accession>A0A4Z2EL95</accession>
<dbReference type="PANTHER" id="PTHR43908:SF2">
    <property type="entry name" value="DNAJ HOMOLOG SUBFAMILY C MEMBER 18"/>
    <property type="match status" value="1"/>
</dbReference>
<keyword evidence="4" id="KW-1185">Reference proteome</keyword>
<dbReference type="PANTHER" id="PTHR43908">
    <property type="entry name" value="AT29763P-RELATED"/>
    <property type="match status" value="1"/>
</dbReference>
<proteinExistence type="predicted"/>
<reference evidence="3 4" key="1">
    <citation type="submission" date="2019-03" db="EMBL/GenBank/DDBJ databases">
        <title>First draft genome of Liparis tanakae, snailfish: a comprehensive survey of snailfish specific genes.</title>
        <authorList>
            <person name="Kim W."/>
            <person name="Song I."/>
            <person name="Jeong J.-H."/>
            <person name="Kim D."/>
            <person name="Kim S."/>
            <person name="Ryu S."/>
            <person name="Song J.Y."/>
            <person name="Lee S.K."/>
        </authorList>
    </citation>
    <scope>NUCLEOTIDE SEQUENCE [LARGE SCALE GENOMIC DNA]</scope>
    <source>
        <tissue evidence="3">Muscle</tissue>
    </source>
</reference>
<evidence type="ECO:0000256" key="1">
    <source>
        <dbReference type="SAM" id="MobiDB-lite"/>
    </source>
</evidence>
<dbReference type="GO" id="GO:0071218">
    <property type="term" value="P:cellular response to misfolded protein"/>
    <property type="evidence" value="ECO:0007669"/>
    <property type="project" value="TreeGrafter"/>
</dbReference>
<dbReference type="InterPro" id="IPR036869">
    <property type="entry name" value="J_dom_sf"/>
</dbReference>
<comment type="caution">
    <text evidence="3">The sequence shown here is derived from an EMBL/GenBank/DDBJ whole genome shotgun (WGS) entry which is preliminary data.</text>
</comment>
<dbReference type="GO" id="GO:0005789">
    <property type="term" value="C:endoplasmic reticulum membrane"/>
    <property type="evidence" value="ECO:0007669"/>
    <property type="project" value="TreeGrafter"/>
</dbReference>
<sequence length="211" mass="23098">MDKDEADRLVEKAKLCLRSGRTDRALQLLYEAQNIHPSTRARVTFTDTNTLCGVSVPPELTSDPLSLSAVLIDAIVRNGGGTAAPPADHVPPPAGWRDEDAGSNDAGNAGAEDKKSFTEEQRQGVLRIKNCKDFYEILGVSKNACDEDLKKAYRKLALKFHPDKNFAPAATDAFKGTSADRFVFTVLLFHVLFFWGGTDLNHVVKRHSSPS</sequence>
<evidence type="ECO:0000313" key="4">
    <source>
        <dbReference type="Proteomes" id="UP000314294"/>
    </source>
</evidence>
<feature type="domain" description="J" evidence="2">
    <location>
        <begin position="133"/>
        <end position="192"/>
    </location>
</feature>
<evidence type="ECO:0000313" key="3">
    <source>
        <dbReference type="EMBL" id="TNN29224.1"/>
    </source>
</evidence>
<dbReference type="OrthoDB" id="552049at2759"/>
<protein>
    <submittedName>
        <fullName evidence="3">DnaJ subfamily B member 12</fullName>
    </submittedName>
</protein>
<dbReference type="GO" id="GO:0030544">
    <property type="term" value="F:Hsp70 protein binding"/>
    <property type="evidence" value="ECO:0007669"/>
    <property type="project" value="TreeGrafter"/>
</dbReference>
<dbReference type="InterPro" id="IPR051100">
    <property type="entry name" value="DnaJ_subfamily_B/C"/>
</dbReference>
<dbReference type="InterPro" id="IPR001623">
    <property type="entry name" value="DnaJ_domain"/>
</dbReference>
<dbReference type="CDD" id="cd06257">
    <property type="entry name" value="DnaJ"/>
    <property type="match status" value="1"/>
</dbReference>
<dbReference type="SUPFAM" id="SSF46565">
    <property type="entry name" value="Chaperone J-domain"/>
    <property type="match status" value="1"/>
</dbReference>
<dbReference type="Gene3D" id="1.10.287.110">
    <property type="entry name" value="DnaJ domain"/>
    <property type="match status" value="1"/>
</dbReference>
<gene>
    <name evidence="3" type="primary">DNAJB12_0</name>
    <name evidence="3" type="ORF">EYF80_060629</name>
</gene>
<feature type="region of interest" description="Disordered" evidence="1">
    <location>
        <begin position="82"/>
        <end position="119"/>
    </location>
</feature>